<comment type="caution">
    <text evidence="3">The sequence shown here is derived from an EMBL/GenBank/DDBJ whole genome shotgun (WGS) entry which is preliminary data.</text>
</comment>
<keyword evidence="2" id="KW-0472">Membrane</keyword>
<gene>
    <name evidence="3" type="ORF">RM552_12440</name>
</gene>
<feature type="coiled-coil region" evidence="1">
    <location>
        <begin position="48"/>
        <end position="108"/>
    </location>
</feature>
<dbReference type="RefSeq" id="WP_311369174.1">
    <property type="nucleotide sequence ID" value="NZ_JAVRHX010000003.1"/>
</dbReference>
<keyword evidence="2" id="KW-0812">Transmembrane</keyword>
<evidence type="ECO:0000313" key="3">
    <source>
        <dbReference type="EMBL" id="MDT0595658.1"/>
    </source>
</evidence>
<keyword evidence="2" id="KW-1133">Transmembrane helix</keyword>
<sequence length="228" mass="25908">MSESSIAGNNSLFAKVFTAFDNLAVREQKLIFVLVPVTVIIVMILMLIEPQIKQVRAKEKQIKDLENQLVIADRSITELLNEASKDPNENIKRQIDSMTQKLNTIDESFAEQLDQLVLPKAMPTLLQQVFNKAEGLKVISVKSVAPEELFADIQSETQKDEEKIYRHGIELVFTGNYFATRDFLSEAENLGWKIYWQSLHYQVSEYPSAKTTLSLFTLSTSEAFISVN</sequence>
<evidence type="ECO:0000256" key="2">
    <source>
        <dbReference type="SAM" id="Phobius"/>
    </source>
</evidence>
<evidence type="ECO:0000256" key="1">
    <source>
        <dbReference type="SAM" id="Coils"/>
    </source>
</evidence>
<feature type="transmembrane region" description="Helical" evidence="2">
    <location>
        <begin position="30"/>
        <end position="48"/>
    </location>
</feature>
<protein>
    <recommendedName>
        <fullName evidence="5">MSHA biogenesis protein MshJ</fullName>
    </recommendedName>
</protein>
<dbReference type="EMBL" id="JAVRHX010000003">
    <property type="protein sequence ID" value="MDT0595658.1"/>
    <property type="molecule type" value="Genomic_DNA"/>
</dbReference>
<accession>A0ABU2ZUE1</accession>
<organism evidence="3 4">
    <name type="scientific">Glaciecola petra</name>
    <dbReference type="NCBI Taxonomy" id="3075602"/>
    <lineage>
        <taxon>Bacteria</taxon>
        <taxon>Pseudomonadati</taxon>
        <taxon>Pseudomonadota</taxon>
        <taxon>Gammaproteobacteria</taxon>
        <taxon>Alteromonadales</taxon>
        <taxon>Alteromonadaceae</taxon>
        <taxon>Glaciecola</taxon>
    </lineage>
</organism>
<proteinExistence type="predicted"/>
<name>A0ABU2ZUE1_9ALTE</name>
<keyword evidence="1" id="KW-0175">Coiled coil</keyword>
<evidence type="ECO:0000313" key="4">
    <source>
        <dbReference type="Proteomes" id="UP001253545"/>
    </source>
</evidence>
<dbReference type="Proteomes" id="UP001253545">
    <property type="component" value="Unassembled WGS sequence"/>
</dbReference>
<keyword evidence="4" id="KW-1185">Reference proteome</keyword>
<reference evidence="3 4" key="1">
    <citation type="submission" date="2023-09" db="EMBL/GenBank/DDBJ databases">
        <authorList>
            <person name="Rey-Velasco X."/>
        </authorList>
    </citation>
    <scope>NUCLEOTIDE SEQUENCE [LARGE SCALE GENOMIC DNA]</scope>
    <source>
        <strain evidence="3 4">P117</strain>
    </source>
</reference>
<evidence type="ECO:0008006" key="5">
    <source>
        <dbReference type="Google" id="ProtNLM"/>
    </source>
</evidence>